<reference evidence="2 3" key="1">
    <citation type="submission" date="2024-02" db="EMBL/GenBank/DDBJ databases">
        <title>A Gaetbulibacter species isolated from tidal flats and genomic insights of their niches.</title>
        <authorList>
            <person name="Ye Y."/>
        </authorList>
    </citation>
    <scope>NUCLEOTIDE SEQUENCE [LARGE SCALE GENOMIC DNA]</scope>
    <source>
        <strain evidence="2 3">KYW382</strain>
    </source>
</reference>
<proteinExistence type="predicted"/>
<keyword evidence="2" id="KW-0808">Transferase</keyword>
<dbReference type="GO" id="GO:0016757">
    <property type="term" value="F:glycosyltransferase activity"/>
    <property type="evidence" value="ECO:0007669"/>
    <property type="project" value="UniProtKB-KW"/>
</dbReference>
<dbReference type="PANTHER" id="PTHR43179">
    <property type="entry name" value="RHAMNOSYLTRANSFERASE WBBL"/>
    <property type="match status" value="1"/>
</dbReference>
<protein>
    <submittedName>
        <fullName evidence="2">Glycosyltransferase family 2 protein</fullName>
        <ecNumber evidence="2">2.4.-.-</ecNumber>
    </submittedName>
</protein>
<evidence type="ECO:0000313" key="2">
    <source>
        <dbReference type="EMBL" id="MFH6771923.1"/>
    </source>
</evidence>
<organism evidence="2 3">
    <name type="scientific">Gaetbulibacter aestuarii</name>
    <dbReference type="NCBI Taxonomy" id="1502358"/>
    <lineage>
        <taxon>Bacteria</taxon>
        <taxon>Pseudomonadati</taxon>
        <taxon>Bacteroidota</taxon>
        <taxon>Flavobacteriia</taxon>
        <taxon>Flavobacteriales</taxon>
        <taxon>Flavobacteriaceae</taxon>
        <taxon>Gaetbulibacter</taxon>
    </lineage>
</organism>
<dbReference type="EMBL" id="JBAWKB010000002">
    <property type="protein sequence ID" value="MFH6771923.1"/>
    <property type="molecule type" value="Genomic_DNA"/>
</dbReference>
<dbReference type="EC" id="2.4.-.-" evidence="2"/>
<sequence length="377" mass="43476">MKLSVIILNYNVRFFLELCLRSVRAATKNLDAEIIVVDNNSPDDSCSMVKAIFPEVKLIENKENFGFSKGNNIGVAAASGEYLCFLNPDTVVAEDTFETLLKFADSKENLGIVGCKLINGSGQFLPESKRNLPVIKVAVQKFMGYGKQYYAGHIDENAIHKVDVLVGAFMLMKQEVFYEIGKFDERYFMYGEDIDLSYCSLKVGYDNYYFGKTTVIHFKGESTLKNEQYAERFFSAMQFFYDKHFKRNRLFDLFIYFGIKGLYFLKNKPQTVSRKPKYYILFSEKINPKLIKILDKELILYTKKTKIEPHAQLIFDANNWSYKDIISNMEQNKVMATVKILPDDAHFILGSDNGVSRGEVLEFDKIEYNLKKSMIFS</sequence>
<dbReference type="CDD" id="cd04186">
    <property type="entry name" value="GT_2_like_c"/>
    <property type="match status" value="1"/>
</dbReference>
<dbReference type="SUPFAM" id="SSF53448">
    <property type="entry name" value="Nucleotide-diphospho-sugar transferases"/>
    <property type="match status" value="1"/>
</dbReference>
<evidence type="ECO:0000313" key="3">
    <source>
        <dbReference type="Proteomes" id="UP001610100"/>
    </source>
</evidence>
<keyword evidence="3" id="KW-1185">Reference proteome</keyword>
<accession>A0ABW7MZV7</accession>
<gene>
    <name evidence="2" type="ORF">V8G58_08265</name>
</gene>
<dbReference type="InterPro" id="IPR029044">
    <property type="entry name" value="Nucleotide-diphossugar_trans"/>
</dbReference>
<keyword evidence="2" id="KW-0328">Glycosyltransferase</keyword>
<dbReference type="InterPro" id="IPR001173">
    <property type="entry name" value="Glyco_trans_2-like"/>
</dbReference>
<dbReference type="RefSeq" id="WP_344741149.1">
    <property type="nucleotide sequence ID" value="NZ_BAABAY010000002.1"/>
</dbReference>
<name>A0ABW7MZV7_9FLAO</name>
<dbReference type="Gene3D" id="3.90.550.10">
    <property type="entry name" value="Spore Coat Polysaccharide Biosynthesis Protein SpsA, Chain A"/>
    <property type="match status" value="1"/>
</dbReference>
<evidence type="ECO:0000259" key="1">
    <source>
        <dbReference type="Pfam" id="PF00535"/>
    </source>
</evidence>
<feature type="domain" description="Glycosyltransferase 2-like" evidence="1">
    <location>
        <begin position="4"/>
        <end position="180"/>
    </location>
</feature>
<dbReference type="PANTHER" id="PTHR43179:SF7">
    <property type="entry name" value="RHAMNOSYLTRANSFERASE WBBL"/>
    <property type="match status" value="1"/>
</dbReference>
<dbReference type="Proteomes" id="UP001610100">
    <property type="component" value="Unassembled WGS sequence"/>
</dbReference>
<comment type="caution">
    <text evidence="2">The sequence shown here is derived from an EMBL/GenBank/DDBJ whole genome shotgun (WGS) entry which is preliminary data.</text>
</comment>
<dbReference type="Pfam" id="PF00535">
    <property type="entry name" value="Glycos_transf_2"/>
    <property type="match status" value="1"/>
</dbReference>